<dbReference type="InterPro" id="IPR014729">
    <property type="entry name" value="Rossmann-like_a/b/a_fold"/>
</dbReference>
<accession>A0A1E7WJI0</accession>
<dbReference type="Proteomes" id="UP000175989">
    <property type="component" value="Unassembled WGS sequence"/>
</dbReference>
<feature type="domain" description="Phosphoadenosine phosphosulphate reductase" evidence="1">
    <location>
        <begin position="12"/>
        <end position="156"/>
    </location>
</feature>
<dbReference type="PANTHER" id="PTHR43196:SF2">
    <property type="entry name" value="PHOSPHOADENOSINE PHOSPHOSULFATE REDUCTASE"/>
    <property type="match status" value="1"/>
</dbReference>
<dbReference type="RefSeq" id="WP_070249162.1">
    <property type="nucleotide sequence ID" value="NZ_LROM01000090.1"/>
</dbReference>
<proteinExistence type="predicted"/>
<protein>
    <submittedName>
        <fullName evidence="2">Phosphoadenosine phosphosulfate reductase family protein</fullName>
    </submittedName>
</protein>
<organism evidence="2 3">
    <name type="scientific">Duganella phyllosphaerae</name>
    <dbReference type="NCBI Taxonomy" id="762836"/>
    <lineage>
        <taxon>Bacteria</taxon>
        <taxon>Pseudomonadati</taxon>
        <taxon>Pseudomonadota</taxon>
        <taxon>Betaproteobacteria</taxon>
        <taxon>Burkholderiales</taxon>
        <taxon>Oxalobacteraceae</taxon>
        <taxon>Telluria group</taxon>
        <taxon>Duganella</taxon>
    </lineage>
</organism>
<dbReference type="Pfam" id="PF01507">
    <property type="entry name" value="PAPS_reduct"/>
    <property type="match status" value="1"/>
</dbReference>
<dbReference type="EMBL" id="LROM01000090">
    <property type="protein sequence ID" value="OEZ98788.1"/>
    <property type="molecule type" value="Genomic_DNA"/>
</dbReference>
<keyword evidence="3" id="KW-1185">Reference proteome</keyword>
<evidence type="ECO:0000313" key="3">
    <source>
        <dbReference type="Proteomes" id="UP000175989"/>
    </source>
</evidence>
<dbReference type="InterPro" id="IPR050128">
    <property type="entry name" value="Sulfate_adenylyltrnsfr_sub2"/>
</dbReference>
<gene>
    <name evidence="2" type="ORF">DUPY_29680</name>
</gene>
<sequence>MNNPFLFDGPGVISFSGGRTSGYMLWRTLQAHGGTLPDDVTVLFANTGKEMPETLDFVEACSVNWDVPIVWIENRPRDAERKKSHAVVTHATASRNGEPFAALIAEKSYLPNPVARICTAELKVRPMQRYLKSIGYTEWTTFIGMRADEPRRVARLSNQDYGSHETKEAPLAMVGVDKGAVGRFWKEQSFDLALPNMDGVTMHGNCDLCFLKGGNQKLALIREKPERALWWIEQEKGKHMEHREQPIGGGGWFRKDAPSYQAMYDMAMGHGELFPFEDTLNDCGCTD</sequence>
<reference evidence="3" key="1">
    <citation type="journal article" date="2016" name="Front. Microbiol.">
        <title>Molecular Keys to the Janthinobacterium and Duganella spp. Interaction with the Plant Pathogen Fusarium graminearum.</title>
        <authorList>
            <person name="Haack F.S."/>
            <person name="Poehlein A."/>
            <person name="Kroger C."/>
            <person name="Voigt C.A."/>
            <person name="Piepenbring M."/>
            <person name="Bode H.B."/>
            <person name="Daniel R."/>
            <person name="Schafer W."/>
            <person name="Streit W.R."/>
        </authorList>
    </citation>
    <scope>NUCLEOTIDE SEQUENCE [LARGE SCALE GENOMIC DNA]</scope>
    <source>
        <strain evidence="3">T54</strain>
    </source>
</reference>
<evidence type="ECO:0000259" key="1">
    <source>
        <dbReference type="Pfam" id="PF01507"/>
    </source>
</evidence>
<dbReference type="InterPro" id="IPR002500">
    <property type="entry name" value="PAPS_reduct_dom"/>
</dbReference>
<dbReference type="Gene3D" id="3.40.50.620">
    <property type="entry name" value="HUPs"/>
    <property type="match status" value="1"/>
</dbReference>
<dbReference type="SUPFAM" id="SSF52402">
    <property type="entry name" value="Adenine nucleotide alpha hydrolases-like"/>
    <property type="match status" value="1"/>
</dbReference>
<comment type="caution">
    <text evidence="2">The sequence shown here is derived from an EMBL/GenBank/DDBJ whole genome shotgun (WGS) entry which is preliminary data.</text>
</comment>
<dbReference type="AlphaFoldDB" id="A0A1E7WJI0"/>
<dbReference type="GO" id="GO:0003824">
    <property type="term" value="F:catalytic activity"/>
    <property type="evidence" value="ECO:0007669"/>
    <property type="project" value="InterPro"/>
</dbReference>
<dbReference type="OrthoDB" id="6258822at2"/>
<dbReference type="PANTHER" id="PTHR43196">
    <property type="entry name" value="SULFATE ADENYLYLTRANSFERASE SUBUNIT 2"/>
    <property type="match status" value="1"/>
</dbReference>
<evidence type="ECO:0000313" key="2">
    <source>
        <dbReference type="EMBL" id="OEZ98788.1"/>
    </source>
</evidence>
<name>A0A1E7WJI0_9BURK</name>
<dbReference type="PATRIC" id="fig|762836.4.peg.3059"/>